<organism evidence="2 3">
    <name type="scientific">Clostridium subterminale</name>
    <dbReference type="NCBI Taxonomy" id="1550"/>
    <lineage>
        <taxon>Bacteria</taxon>
        <taxon>Bacillati</taxon>
        <taxon>Bacillota</taxon>
        <taxon>Clostridia</taxon>
        <taxon>Eubacteriales</taxon>
        <taxon>Clostridiaceae</taxon>
        <taxon>Clostridium</taxon>
    </lineage>
</organism>
<keyword evidence="3" id="KW-1185">Reference proteome</keyword>
<name>A0ABN1KFP0_CLOSU</name>
<dbReference type="SUPFAM" id="SSF55729">
    <property type="entry name" value="Acyl-CoA N-acyltransferases (Nat)"/>
    <property type="match status" value="1"/>
</dbReference>
<dbReference type="Pfam" id="PF13673">
    <property type="entry name" value="Acetyltransf_10"/>
    <property type="match status" value="1"/>
</dbReference>
<protein>
    <submittedName>
        <fullName evidence="2">GNAT family N-acetyltransferase</fullName>
    </submittedName>
</protein>
<comment type="caution">
    <text evidence="2">The sequence shown here is derived from an EMBL/GenBank/DDBJ whole genome shotgun (WGS) entry which is preliminary data.</text>
</comment>
<evidence type="ECO:0000313" key="3">
    <source>
        <dbReference type="Proteomes" id="UP001501047"/>
    </source>
</evidence>
<dbReference type="PROSITE" id="PS51186">
    <property type="entry name" value="GNAT"/>
    <property type="match status" value="1"/>
</dbReference>
<dbReference type="CDD" id="cd04301">
    <property type="entry name" value="NAT_SF"/>
    <property type="match status" value="1"/>
</dbReference>
<feature type="domain" description="N-acetyltransferase" evidence="1">
    <location>
        <begin position="1"/>
        <end position="146"/>
    </location>
</feature>
<dbReference type="RefSeq" id="WP_343822638.1">
    <property type="nucleotide sequence ID" value="NZ_BAAACI010000001.1"/>
</dbReference>
<dbReference type="InterPro" id="IPR016181">
    <property type="entry name" value="Acyl_CoA_acyltransferase"/>
</dbReference>
<dbReference type="PANTHER" id="PTHR43451:SF1">
    <property type="entry name" value="ACETYLTRANSFERASE"/>
    <property type="match status" value="1"/>
</dbReference>
<sequence>MEIKKIDRNQRDTAIQLVSTVFMQFEAPDYSAEGVETFKRTAIYNNDFLDSLNMYGAYDSETLLGVIATRNNGNHIALFFVDGKHHRQGIGKKLFQIVLENSTGKEITVNSSPYAVEVYHRLGFVDIAPEETTNEIRYIPMVYNPRL</sequence>
<evidence type="ECO:0000313" key="2">
    <source>
        <dbReference type="EMBL" id="GAA0765044.1"/>
    </source>
</evidence>
<reference evidence="2 3" key="1">
    <citation type="journal article" date="2019" name="Int. J. Syst. Evol. Microbiol.">
        <title>The Global Catalogue of Microorganisms (GCM) 10K type strain sequencing project: providing services to taxonomists for standard genome sequencing and annotation.</title>
        <authorList>
            <consortium name="The Broad Institute Genomics Platform"/>
            <consortium name="The Broad Institute Genome Sequencing Center for Infectious Disease"/>
            <person name="Wu L."/>
            <person name="Ma J."/>
        </authorList>
    </citation>
    <scope>NUCLEOTIDE SEQUENCE [LARGE SCALE GENOMIC DNA]</scope>
    <source>
        <strain evidence="2 3">JCM 1417</strain>
    </source>
</reference>
<accession>A0ABN1KFP0</accession>
<dbReference type="Proteomes" id="UP001501047">
    <property type="component" value="Unassembled WGS sequence"/>
</dbReference>
<dbReference type="Gene3D" id="3.40.630.30">
    <property type="match status" value="1"/>
</dbReference>
<proteinExistence type="predicted"/>
<dbReference type="InterPro" id="IPR000182">
    <property type="entry name" value="GNAT_dom"/>
</dbReference>
<dbReference type="PANTHER" id="PTHR43451">
    <property type="entry name" value="ACETYLTRANSFERASE (GNAT) FAMILY PROTEIN"/>
    <property type="match status" value="1"/>
</dbReference>
<dbReference type="InterPro" id="IPR052564">
    <property type="entry name" value="N-acetyltrans/Recomb-assoc"/>
</dbReference>
<gene>
    <name evidence="2" type="ORF">GCM10008908_01010</name>
</gene>
<dbReference type="EMBL" id="BAAACI010000001">
    <property type="protein sequence ID" value="GAA0765044.1"/>
    <property type="molecule type" value="Genomic_DNA"/>
</dbReference>
<evidence type="ECO:0000259" key="1">
    <source>
        <dbReference type="PROSITE" id="PS51186"/>
    </source>
</evidence>